<keyword evidence="3" id="KW-1185">Reference proteome</keyword>
<reference evidence="2" key="1">
    <citation type="submission" date="2011-02" db="EMBL/GenBank/DDBJ databases">
        <title>The genome of the leaf-cutting ant Acromyrmex echinatior suggests key adaptations to social evolution and fungus farming.</title>
        <authorList>
            <person name="Nygaard S."/>
            <person name="Zhang G."/>
        </authorList>
    </citation>
    <scope>NUCLEOTIDE SEQUENCE</scope>
</reference>
<dbReference type="AlphaFoldDB" id="F4WU36"/>
<proteinExistence type="predicted"/>
<dbReference type="InParanoid" id="F4WU36"/>
<gene>
    <name evidence="2" type="ORF">G5I_09391</name>
</gene>
<dbReference type="Proteomes" id="UP000007755">
    <property type="component" value="Unassembled WGS sequence"/>
</dbReference>
<name>F4WU36_ACREC</name>
<sequence length="146" mass="15904">MPRTRCLKHPPGSEASRDARSGGTQEERDEGTEDVKYTGLSIHLFAGCFGKRYGSGDADADADADVDVDATCRSIPSLLLSAVFPTLSVFINLFHPKRKKTQSHARKEQSYLPASRCIHRIDRNACYSAVRKSERPVVGPLAGGAK</sequence>
<protein>
    <submittedName>
        <fullName evidence="2">Uncharacterized protein</fullName>
    </submittedName>
</protein>
<evidence type="ECO:0000313" key="3">
    <source>
        <dbReference type="Proteomes" id="UP000007755"/>
    </source>
</evidence>
<feature type="region of interest" description="Disordered" evidence="1">
    <location>
        <begin position="1"/>
        <end position="33"/>
    </location>
</feature>
<accession>F4WU36</accession>
<evidence type="ECO:0000313" key="2">
    <source>
        <dbReference type="EMBL" id="EGI62263.1"/>
    </source>
</evidence>
<dbReference type="EMBL" id="GL888349">
    <property type="protein sequence ID" value="EGI62263.1"/>
    <property type="molecule type" value="Genomic_DNA"/>
</dbReference>
<organism evidence="3">
    <name type="scientific">Acromyrmex echinatior</name>
    <name type="common">Panamanian leafcutter ant</name>
    <name type="synonym">Acromyrmex octospinosus echinatior</name>
    <dbReference type="NCBI Taxonomy" id="103372"/>
    <lineage>
        <taxon>Eukaryota</taxon>
        <taxon>Metazoa</taxon>
        <taxon>Ecdysozoa</taxon>
        <taxon>Arthropoda</taxon>
        <taxon>Hexapoda</taxon>
        <taxon>Insecta</taxon>
        <taxon>Pterygota</taxon>
        <taxon>Neoptera</taxon>
        <taxon>Endopterygota</taxon>
        <taxon>Hymenoptera</taxon>
        <taxon>Apocrita</taxon>
        <taxon>Aculeata</taxon>
        <taxon>Formicoidea</taxon>
        <taxon>Formicidae</taxon>
        <taxon>Myrmicinae</taxon>
        <taxon>Acromyrmex</taxon>
    </lineage>
</organism>
<evidence type="ECO:0000256" key="1">
    <source>
        <dbReference type="SAM" id="MobiDB-lite"/>
    </source>
</evidence>